<evidence type="ECO:0000313" key="2">
    <source>
        <dbReference type="Proteomes" id="UP001054945"/>
    </source>
</evidence>
<evidence type="ECO:0000313" key="1">
    <source>
        <dbReference type="EMBL" id="GIY35878.1"/>
    </source>
</evidence>
<gene>
    <name evidence="1" type="ORF">CEXT_589291</name>
</gene>
<dbReference type="Proteomes" id="UP001054945">
    <property type="component" value="Unassembled WGS sequence"/>
</dbReference>
<accession>A0AAV4SNB5</accession>
<comment type="caution">
    <text evidence="1">The sequence shown here is derived from an EMBL/GenBank/DDBJ whole genome shotgun (WGS) entry which is preliminary data.</text>
</comment>
<protein>
    <submittedName>
        <fullName evidence="1">Uncharacterized protein</fullName>
    </submittedName>
</protein>
<dbReference type="AlphaFoldDB" id="A0AAV4SNB5"/>
<sequence length="66" mass="7245">MEGGVLIVSADRFRCPLTTEGGGKSSCQLRRSNVFSSLADDFMELLPSLGDDFTKLQRSLGNELMF</sequence>
<name>A0AAV4SNB5_CAEEX</name>
<proteinExistence type="predicted"/>
<dbReference type="EMBL" id="BPLR01009972">
    <property type="protein sequence ID" value="GIY35878.1"/>
    <property type="molecule type" value="Genomic_DNA"/>
</dbReference>
<reference evidence="1 2" key="1">
    <citation type="submission" date="2021-06" db="EMBL/GenBank/DDBJ databases">
        <title>Caerostris extrusa draft genome.</title>
        <authorList>
            <person name="Kono N."/>
            <person name="Arakawa K."/>
        </authorList>
    </citation>
    <scope>NUCLEOTIDE SEQUENCE [LARGE SCALE GENOMIC DNA]</scope>
</reference>
<organism evidence="1 2">
    <name type="scientific">Caerostris extrusa</name>
    <name type="common">Bark spider</name>
    <name type="synonym">Caerostris bankana</name>
    <dbReference type="NCBI Taxonomy" id="172846"/>
    <lineage>
        <taxon>Eukaryota</taxon>
        <taxon>Metazoa</taxon>
        <taxon>Ecdysozoa</taxon>
        <taxon>Arthropoda</taxon>
        <taxon>Chelicerata</taxon>
        <taxon>Arachnida</taxon>
        <taxon>Araneae</taxon>
        <taxon>Araneomorphae</taxon>
        <taxon>Entelegynae</taxon>
        <taxon>Araneoidea</taxon>
        <taxon>Araneidae</taxon>
        <taxon>Caerostris</taxon>
    </lineage>
</organism>
<keyword evidence="2" id="KW-1185">Reference proteome</keyword>